<dbReference type="AlphaFoldDB" id="A0A3A9Z1M6"/>
<dbReference type="Gene3D" id="3.30.390.30">
    <property type="match status" value="1"/>
</dbReference>
<dbReference type="PRINTS" id="PR00368">
    <property type="entry name" value="FADPNR"/>
</dbReference>
<evidence type="ECO:0000256" key="4">
    <source>
        <dbReference type="ARBA" id="ARBA00023002"/>
    </source>
</evidence>
<evidence type="ECO:0000256" key="2">
    <source>
        <dbReference type="ARBA" id="ARBA00022630"/>
    </source>
</evidence>
<evidence type="ECO:0000256" key="3">
    <source>
        <dbReference type="ARBA" id="ARBA00022827"/>
    </source>
</evidence>
<keyword evidence="4" id="KW-0560">Oxidoreductase</keyword>
<dbReference type="Pfam" id="PF07992">
    <property type="entry name" value="Pyr_redox_2"/>
    <property type="match status" value="1"/>
</dbReference>
<comment type="cofactor">
    <cofactor evidence="1">
        <name>FAD</name>
        <dbReference type="ChEBI" id="CHEBI:57692"/>
    </cofactor>
</comment>
<dbReference type="InterPro" id="IPR050446">
    <property type="entry name" value="FAD-oxidoreductase/Apoptosis"/>
</dbReference>
<dbReference type="InterPro" id="IPR028202">
    <property type="entry name" value="Reductase_C"/>
</dbReference>
<dbReference type="PANTHER" id="PTHR43557:SF2">
    <property type="entry name" value="RIESKE DOMAIN-CONTAINING PROTEIN-RELATED"/>
    <property type="match status" value="1"/>
</dbReference>
<feature type="domain" description="Reductase C-terminal" evidence="6">
    <location>
        <begin position="318"/>
        <end position="386"/>
    </location>
</feature>
<dbReference type="SUPFAM" id="SSF55424">
    <property type="entry name" value="FAD/NAD-linked reductases, dimerisation (C-terminal) domain"/>
    <property type="match status" value="1"/>
</dbReference>
<dbReference type="InterPro" id="IPR023753">
    <property type="entry name" value="FAD/NAD-binding_dom"/>
</dbReference>
<dbReference type="GO" id="GO:0005737">
    <property type="term" value="C:cytoplasm"/>
    <property type="evidence" value="ECO:0007669"/>
    <property type="project" value="TreeGrafter"/>
</dbReference>
<dbReference type="SUPFAM" id="SSF51905">
    <property type="entry name" value="FAD/NAD(P)-binding domain"/>
    <property type="match status" value="2"/>
</dbReference>
<evidence type="ECO:0000259" key="6">
    <source>
        <dbReference type="Pfam" id="PF14759"/>
    </source>
</evidence>
<dbReference type="RefSeq" id="WP_120679020.1">
    <property type="nucleotide sequence ID" value="NZ_RBAL01000006.1"/>
</dbReference>
<dbReference type="OrthoDB" id="1145at2"/>
<comment type="caution">
    <text evidence="7">The sequence shown here is derived from an EMBL/GenBank/DDBJ whole genome shotgun (WGS) entry which is preliminary data.</text>
</comment>
<dbReference type="EMBL" id="RBAL01000006">
    <property type="protein sequence ID" value="RKN42352.1"/>
    <property type="molecule type" value="Genomic_DNA"/>
</dbReference>
<dbReference type="Pfam" id="PF14759">
    <property type="entry name" value="Reductase_C"/>
    <property type="match status" value="1"/>
</dbReference>
<keyword evidence="2" id="KW-0285">Flavoprotein</keyword>
<dbReference type="PANTHER" id="PTHR43557">
    <property type="entry name" value="APOPTOSIS-INDUCING FACTOR 1"/>
    <property type="match status" value="1"/>
</dbReference>
<dbReference type="Gene3D" id="3.50.50.60">
    <property type="entry name" value="FAD/NAD(P)-binding domain"/>
    <property type="match status" value="2"/>
</dbReference>
<protein>
    <submittedName>
        <fullName evidence="7">NAD(P)/FAD-dependent oxidoreductase</fullName>
    </submittedName>
</protein>
<accession>A0A3A9Z1M6</accession>
<evidence type="ECO:0000313" key="7">
    <source>
        <dbReference type="EMBL" id="RKN42352.1"/>
    </source>
</evidence>
<feature type="domain" description="FAD/NAD(P)-binding" evidence="5">
    <location>
        <begin position="4"/>
        <end position="295"/>
    </location>
</feature>
<keyword evidence="3" id="KW-0274">FAD</keyword>
<dbReference type="Proteomes" id="UP000272474">
    <property type="component" value="Unassembled WGS sequence"/>
</dbReference>
<dbReference type="InterPro" id="IPR016156">
    <property type="entry name" value="FAD/NAD-linked_Rdtase_dimer_sf"/>
</dbReference>
<evidence type="ECO:0000313" key="8">
    <source>
        <dbReference type="Proteomes" id="UP000272474"/>
    </source>
</evidence>
<evidence type="ECO:0000256" key="1">
    <source>
        <dbReference type="ARBA" id="ARBA00001974"/>
    </source>
</evidence>
<sequence>MLGHIAVVGASLAGVRTAEALRRRGYQGELTLVGAEPHFPPYDRPPLSKSVLTGADPEEVRLRVDEDLGAKLRLGVAAVGLDLAAREVRLADGERLGFDGLVIATGGSPRQPPALRGEPPEVFVLRTLEDSLALRAALLRGPRVAVVGGGFIGCEIAAACRALGLEVTLVEAEGQPMERVLGPELGRELAALHRDHGTALRTGTPVAGLRPGEVLLADGTTVPADVVVVAIGCAPATAWLRGSGLDVADGVLLDERCAAVGAEGVVAAGDVARWPNRLFGETMRIEHWTNAFEQADAAARTLLAGPGGEAEPFAPVPYFWSDQYDSKIHFVGRATGRPRIVEGSPAERRFVAVWTGEGVVRGALCVNRAGRLARYRRMIANRAAEDALPEPA</sequence>
<gene>
    <name evidence="7" type="ORF">D7294_13050</name>
</gene>
<dbReference type="GO" id="GO:0016651">
    <property type="term" value="F:oxidoreductase activity, acting on NAD(P)H"/>
    <property type="evidence" value="ECO:0007669"/>
    <property type="project" value="TreeGrafter"/>
</dbReference>
<proteinExistence type="predicted"/>
<organism evidence="7 8">
    <name type="scientific">Streptomyces hoynatensis</name>
    <dbReference type="NCBI Taxonomy" id="1141874"/>
    <lineage>
        <taxon>Bacteria</taxon>
        <taxon>Bacillati</taxon>
        <taxon>Actinomycetota</taxon>
        <taxon>Actinomycetes</taxon>
        <taxon>Kitasatosporales</taxon>
        <taxon>Streptomycetaceae</taxon>
        <taxon>Streptomyces</taxon>
    </lineage>
</organism>
<keyword evidence="8" id="KW-1185">Reference proteome</keyword>
<dbReference type="InterPro" id="IPR036188">
    <property type="entry name" value="FAD/NAD-bd_sf"/>
</dbReference>
<dbReference type="PRINTS" id="PR00411">
    <property type="entry name" value="PNDRDTASEI"/>
</dbReference>
<evidence type="ECO:0000259" key="5">
    <source>
        <dbReference type="Pfam" id="PF07992"/>
    </source>
</evidence>
<reference evidence="7 8" key="1">
    <citation type="journal article" date="2014" name="Int. J. Syst. Evol. Microbiol.">
        <title>Streptomyces hoynatensis sp. nov., isolated from deep marine sediment.</title>
        <authorList>
            <person name="Veyisoglu A."/>
            <person name="Sahin N."/>
        </authorList>
    </citation>
    <scope>NUCLEOTIDE SEQUENCE [LARGE SCALE GENOMIC DNA]</scope>
    <source>
        <strain evidence="7 8">KCTC 29097</strain>
    </source>
</reference>
<name>A0A3A9Z1M6_9ACTN</name>